<name>A0AAQ3RC53_9PEZI</name>
<gene>
    <name evidence="2" type="ORF">R9X50_00640500</name>
</gene>
<dbReference type="EMBL" id="CP138589">
    <property type="protein sequence ID" value="WPH03525.1"/>
    <property type="molecule type" value="Genomic_DNA"/>
</dbReference>
<feature type="region of interest" description="Disordered" evidence="1">
    <location>
        <begin position="1"/>
        <end position="90"/>
    </location>
</feature>
<feature type="region of interest" description="Disordered" evidence="1">
    <location>
        <begin position="97"/>
        <end position="116"/>
    </location>
</feature>
<feature type="compositionally biased region" description="Polar residues" evidence="1">
    <location>
        <begin position="23"/>
        <end position="35"/>
    </location>
</feature>
<feature type="compositionally biased region" description="Basic and acidic residues" evidence="1">
    <location>
        <begin position="1"/>
        <end position="11"/>
    </location>
</feature>
<evidence type="ECO:0000256" key="1">
    <source>
        <dbReference type="SAM" id="MobiDB-lite"/>
    </source>
</evidence>
<organism evidence="2 3">
    <name type="scientific">Acrodontium crateriforme</name>
    <dbReference type="NCBI Taxonomy" id="150365"/>
    <lineage>
        <taxon>Eukaryota</taxon>
        <taxon>Fungi</taxon>
        <taxon>Dikarya</taxon>
        <taxon>Ascomycota</taxon>
        <taxon>Pezizomycotina</taxon>
        <taxon>Dothideomycetes</taxon>
        <taxon>Dothideomycetidae</taxon>
        <taxon>Mycosphaerellales</taxon>
        <taxon>Teratosphaeriaceae</taxon>
        <taxon>Acrodontium</taxon>
    </lineage>
</organism>
<feature type="region of interest" description="Disordered" evidence="1">
    <location>
        <begin position="227"/>
        <end position="246"/>
    </location>
</feature>
<feature type="compositionally biased region" description="Polar residues" evidence="1">
    <location>
        <begin position="394"/>
        <end position="404"/>
    </location>
</feature>
<feature type="region of interest" description="Disordered" evidence="1">
    <location>
        <begin position="394"/>
        <end position="415"/>
    </location>
</feature>
<dbReference type="Proteomes" id="UP001303373">
    <property type="component" value="Chromosome 10"/>
</dbReference>
<evidence type="ECO:0000313" key="3">
    <source>
        <dbReference type="Proteomes" id="UP001303373"/>
    </source>
</evidence>
<keyword evidence="3" id="KW-1185">Reference proteome</keyword>
<proteinExistence type="predicted"/>
<feature type="compositionally biased region" description="Low complexity" evidence="1">
    <location>
        <begin position="105"/>
        <end position="116"/>
    </location>
</feature>
<feature type="compositionally biased region" description="Polar residues" evidence="1">
    <location>
        <begin position="66"/>
        <end position="90"/>
    </location>
</feature>
<feature type="compositionally biased region" description="Basic and acidic residues" evidence="1">
    <location>
        <begin position="406"/>
        <end position="415"/>
    </location>
</feature>
<protein>
    <submittedName>
        <fullName evidence="2">Uncharacterized protein</fullName>
    </submittedName>
</protein>
<feature type="region of interest" description="Disordered" evidence="1">
    <location>
        <begin position="143"/>
        <end position="190"/>
    </location>
</feature>
<feature type="compositionally biased region" description="Polar residues" evidence="1">
    <location>
        <begin position="175"/>
        <end position="187"/>
    </location>
</feature>
<sequence length="415" mass="46552">MDQHDSSRRQYDAYASQQSQSQTGNPGENNFQPSRPTERFRQQSYIQQQQQPTTPTRAPPRGNGGAQQMYNFNAQPTDYGTVPTLPSQSLEYGQDHLTGEQSQRPPQQQTPQQQTYTQYQPPVLYGMTQTQNHSAPMPYAEMSQYRPRTSGAPETLATPFGVSQTPQYGYLPGQAATTSTPGSDFATQQAQQLPQYQHSNYPQPGPSTPQQFSGNMMDPSSGAYTTAAFTPQSGYGIPQQPPPQASAAVEQGFNDYQARVRSIFTRVTEGSLRDINIMITEVSQYLLGNVEVLGLTRDVEEESMRKEIIQLWDEFNNVWLTSLQCQLDLQEMIRRGQRLQEPQTVMTQQALDQLARELLRLCDNIEKHGLVDYQMGVAEEEIMNLIIRCQSLNESTSETGGNDSEQTEHASGRGR</sequence>
<reference evidence="2 3" key="1">
    <citation type="submission" date="2023-11" db="EMBL/GenBank/DDBJ databases">
        <title>An acidophilic fungus is an integral part of prey digestion in a carnivorous sundew plant.</title>
        <authorList>
            <person name="Tsai I.J."/>
        </authorList>
    </citation>
    <scope>NUCLEOTIDE SEQUENCE [LARGE SCALE GENOMIC DNA]</scope>
    <source>
        <strain evidence="2">169a</strain>
    </source>
</reference>
<dbReference type="AlphaFoldDB" id="A0AAQ3RC53"/>
<accession>A0AAQ3RC53</accession>
<feature type="compositionally biased region" description="Low complexity" evidence="1">
    <location>
        <begin position="42"/>
        <end position="61"/>
    </location>
</feature>
<evidence type="ECO:0000313" key="2">
    <source>
        <dbReference type="EMBL" id="WPH03525.1"/>
    </source>
</evidence>